<keyword evidence="6" id="KW-0539">Nucleus</keyword>
<dbReference type="GO" id="GO:0006357">
    <property type="term" value="P:regulation of transcription by RNA polymerase II"/>
    <property type="evidence" value="ECO:0000318"/>
    <property type="project" value="GO_Central"/>
</dbReference>
<feature type="compositionally biased region" description="Acidic residues" evidence="8">
    <location>
        <begin position="1097"/>
        <end position="1107"/>
    </location>
</feature>
<dbReference type="InterPro" id="IPR001214">
    <property type="entry name" value="SET_dom"/>
</dbReference>
<feature type="compositionally biased region" description="Basic and acidic residues" evidence="8">
    <location>
        <begin position="940"/>
        <end position="949"/>
    </location>
</feature>
<feature type="region of interest" description="Disordered" evidence="8">
    <location>
        <begin position="116"/>
        <end position="233"/>
    </location>
</feature>
<feature type="domain" description="C2H2-type" evidence="9">
    <location>
        <begin position="810"/>
        <end position="837"/>
    </location>
</feature>
<feature type="region of interest" description="Disordered" evidence="8">
    <location>
        <begin position="1"/>
        <end position="24"/>
    </location>
</feature>
<feature type="domain" description="C2H2-type" evidence="9">
    <location>
        <begin position="733"/>
        <end position="756"/>
    </location>
</feature>
<evidence type="ECO:0000256" key="5">
    <source>
        <dbReference type="ARBA" id="ARBA00022833"/>
    </source>
</evidence>
<feature type="compositionally biased region" description="Basic and acidic residues" evidence="8">
    <location>
        <begin position="1108"/>
        <end position="1118"/>
    </location>
</feature>
<dbReference type="InterPro" id="IPR036236">
    <property type="entry name" value="Znf_C2H2_sf"/>
</dbReference>
<feature type="domain" description="C2H2-type" evidence="9">
    <location>
        <begin position="1186"/>
        <end position="1209"/>
    </location>
</feature>
<feature type="compositionally biased region" description="Basic and acidic residues" evidence="8">
    <location>
        <begin position="1"/>
        <end position="14"/>
    </location>
</feature>
<accession>A0A7M7HH46</accession>
<feature type="region of interest" description="Disordered" evidence="8">
    <location>
        <begin position="661"/>
        <end position="698"/>
    </location>
</feature>
<dbReference type="OrthoDB" id="6417347at2759"/>
<keyword evidence="5" id="KW-0862">Zinc</keyword>
<reference evidence="11" key="2">
    <citation type="submission" date="2021-01" db="UniProtKB">
        <authorList>
            <consortium name="EnsemblMetazoa"/>
        </authorList>
    </citation>
    <scope>IDENTIFICATION</scope>
</reference>
<proteinExistence type="predicted"/>
<feature type="compositionally biased region" description="Low complexity" evidence="8">
    <location>
        <begin position="87"/>
        <end position="98"/>
    </location>
</feature>
<evidence type="ECO:0000256" key="3">
    <source>
        <dbReference type="ARBA" id="ARBA00022737"/>
    </source>
</evidence>
<feature type="domain" description="C2H2-type" evidence="9">
    <location>
        <begin position="837"/>
        <end position="860"/>
    </location>
</feature>
<evidence type="ECO:0000256" key="4">
    <source>
        <dbReference type="ARBA" id="ARBA00022771"/>
    </source>
</evidence>
<feature type="domain" description="C2H2-type" evidence="9">
    <location>
        <begin position="596"/>
        <end position="619"/>
    </location>
</feature>
<dbReference type="InterPro" id="IPR050888">
    <property type="entry name" value="ZnF_C2H2-type_TF"/>
</dbReference>
<dbReference type="FunFam" id="3.30.160.60:FF:003314">
    <property type="entry name" value="Sex determination protein fruitless"/>
    <property type="match status" value="3"/>
</dbReference>
<evidence type="ECO:0000259" key="10">
    <source>
        <dbReference type="PROSITE" id="PS50280"/>
    </source>
</evidence>
<dbReference type="GO" id="GO:0008270">
    <property type="term" value="F:zinc ion binding"/>
    <property type="evidence" value="ECO:0007669"/>
    <property type="project" value="UniProtKB-KW"/>
</dbReference>
<dbReference type="GO" id="GO:0005694">
    <property type="term" value="C:chromosome"/>
    <property type="evidence" value="ECO:0000318"/>
    <property type="project" value="GO_Central"/>
</dbReference>
<evidence type="ECO:0000256" key="7">
    <source>
        <dbReference type="PROSITE-ProRule" id="PRU00042"/>
    </source>
</evidence>
<keyword evidence="4 7" id="KW-0863">Zinc-finger</keyword>
<evidence type="ECO:0000256" key="6">
    <source>
        <dbReference type="ARBA" id="ARBA00023242"/>
    </source>
</evidence>
<feature type="compositionally biased region" description="Basic and acidic residues" evidence="8">
    <location>
        <begin position="1083"/>
        <end position="1096"/>
    </location>
</feature>
<feature type="domain" description="C2H2-type" evidence="9">
    <location>
        <begin position="539"/>
        <end position="566"/>
    </location>
</feature>
<dbReference type="SUPFAM" id="SSF57667">
    <property type="entry name" value="beta-beta-alpha zinc fingers"/>
    <property type="match status" value="5"/>
</dbReference>
<evidence type="ECO:0000259" key="9">
    <source>
        <dbReference type="PROSITE" id="PS50157"/>
    </source>
</evidence>
<dbReference type="Pfam" id="PF21549">
    <property type="entry name" value="PRDM2_PR"/>
    <property type="match status" value="1"/>
</dbReference>
<comment type="subcellular location">
    <subcellularLocation>
        <location evidence="1">Nucleus</location>
    </subcellularLocation>
</comment>
<dbReference type="KEGG" id="spu:582550"/>
<feature type="domain" description="C2H2-type" evidence="9">
    <location>
        <begin position="431"/>
        <end position="459"/>
    </location>
</feature>
<sequence length="1382" mass="159358">MDYNYAHERQENRSNPETGQGHPQNQHLLHYQHQQYPPAHHAIQAGYPGLRLAPYMNPLQGAGTPSGLVHSQEVGLVQPPRVPTTGSAASSRDSSQSSHEFDNVLSNVMQGSNVQGHYQQEPAPHSQHGMPLQQIPSLPSAQQPSPPLQQGQAHTGSGDAYHIEDLSHNTSHSRLATSTSGGPMNTTPGSIGGCANTTKSNSRVIASTGRTPKKRAAPGSSPKQPSKPPSMRAPMTQIVTPQAYQQAQMLQQQQQHQPRPRECMSFSKHCQTEPLFQQVYNASMQFTKENDLPDGLEFTEDEKEKKISGVVATKDFEPGVEFGPFTGEFVKEGLGCFNPNTWEVCVRGKTWYYIDGATDPNNWMYQVRYARNTEEQNMEAYQFYGDIFFRTTKLIKMGTELRVFYGQDYCKHVGFKESLNNLLYFKDAERFECRDCDNRYTNSKSLFRHIKFEHDKENNLIPPDHVEVAKSTPPLKPKIPNLMTIKDVAAKMARDKERNAEKNKARQRPKVDKSKRFLKVKLVPLGKSSAEKYEKEEEFSCKRCRKKFPSEGHLKEHAAFHKEMRDVRPICEVCGLECKHNKALKQHLLSHNPHAYQCEFCKRYFRRRGCLVYHLRHIHQTFVGKKWTRGNAQEQMTRYVGPGEEDEEEEFHPELAKDMLESDPRSTHERHDKDQEQSQKLDPKEVKDQTQDKIFEQDDENKKTLPVCEICGEECKHNMALKQHLLSHDPTTYQCQYCDWFFKRKGCLIFHLRTKHKISAGRKWLRGTIDELLERDNALEDDSEEARLEEELRKQKRLQRLANNPKGPRHRCKLCGKECEHTRALKQHVMSHDPKSFQCKFCKWYFKRKGCLVFHLRTKHQVSVGKKWSRLEKEDLMTRSKTDEEEDDEDNDYFDPNESVAEEEDDEEKDYFDENESVVEEEDDEDDDDDDYVDENNSVVEEKDDKDNDYFDGNDSVVEEDDDEDNDYFDPNESVVEEEESMEQSGTDGEDDDGVGDRGQVLPKEPKRADTKKGRSTSNKALICNICGLECEHGKALKQHLISHDPKSLQCSYCKRYFKRKGCLVFHLRTKHQVSIGKKWSRHEKEDLMTPSKIDEKGDDGDNDYFDPNERVVEKDESQEQSGTDGEDDEWVEDRGKELRKRRKRAVTKMSRNTSDKALICKICGLECEHSKSLKQHLISHDPNALQCSYCKWYFRRKSCLVFHLRTKHRVNVGKKWSRGNELVKNAVRAKAPKALEPKDLGDLQGGASTQLEDSSTTTILYSCKFCTKKFTKPDFLLKHEAIVHVNFRRYRCRVCRKAFSTKYALQSHSHIHVGEKRFECFICDRKFNSNSLLVRHLMHHDKPDNSDLVFAAMQPHVLSESGDPIDETVEAESAAPSTIDV</sequence>
<dbReference type="PROSITE" id="PS00028">
    <property type="entry name" value="ZINC_FINGER_C2H2_1"/>
    <property type="match status" value="11"/>
</dbReference>
<keyword evidence="3" id="KW-0677">Repeat</keyword>
<evidence type="ECO:0000313" key="11">
    <source>
        <dbReference type="EnsemblMetazoa" id="XP_011668267"/>
    </source>
</evidence>
<dbReference type="InterPro" id="IPR013087">
    <property type="entry name" value="Znf_C2H2_type"/>
</dbReference>
<dbReference type="GO" id="GO:0005634">
    <property type="term" value="C:nucleus"/>
    <property type="evidence" value="ECO:0007669"/>
    <property type="project" value="UniProtKB-SubCell"/>
</dbReference>
<keyword evidence="12" id="KW-1185">Reference proteome</keyword>
<keyword evidence="2" id="KW-0479">Metal-binding</keyword>
<evidence type="ECO:0000313" key="12">
    <source>
        <dbReference type="Proteomes" id="UP000007110"/>
    </source>
</evidence>
<feature type="compositionally biased region" description="Acidic residues" evidence="8">
    <location>
        <begin position="883"/>
        <end position="934"/>
    </location>
</feature>
<dbReference type="SMART" id="SM00355">
    <property type="entry name" value="ZnF_C2H2"/>
    <property type="match status" value="15"/>
</dbReference>
<evidence type="ECO:0000256" key="1">
    <source>
        <dbReference type="ARBA" id="ARBA00004123"/>
    </source>
</evidence>
<dbReference type="Pfam" id="PF00096">
    <property type="entry name" value="zf-C2H2"/>
    <property type="match status" value="2"/>
</dbReference>
<feature type="domain" description="SET" evidence="10">
    <location>
        <begin position="294"/>
        <end position="406"/>
    </location>
</feature>
<dbReference type="Gene3D" id="2.170.270.10">
    <property type="entry name" value="SET domain"/>
    <property type="match status" value="1"/>
</dbReference>
<reference evidence="12" key="1">
    <citation type="submission" date="2015-02" db="EMBL/GenBank/DDBJ databases">
        <title>Genome sequencing for Strongylocentrotus purpuratus.</title>
        <authorList>
            <person name="Murali S."/>
            <person name="Liu Y."/>
            <person name="Vee V."/>
            <person name="English A."/>
            <person name="Wang M."/>
            <person name="Skinner E."/>
            <person name="Han Y."/>
            <person name="Muzny D.M."/>
            <person name="Worley K.C."/>
            <person name="Gibbs R.A."/>
        </authorList>
    </citation>
    <scope>NUCLEOTIDE SEQUENCE</scope>
</reference>
<dbReference type="RefSeq" id="XP_011668267.2">
    <property type="nucleotide sequence ID" value="XM_011669965.2"/>
</dbReference>
<dbReference type="InParanoid" id="A0A7M7HH46"/>
<feature type="compositionally biased region" description="Acidic residues" evidence="8">
    <location>
        <begin position="957"/>
        <end position="994"/>
    </location>
</feature>
<dbReference type="PROSITE" id="PS50157">
    <property type="entry name" value="ZINC_FINGER_C2H2_2"/>
    <property type="match status" value="11"/>
</dbReference>
<feature type="domain" description="C2H2-type" evidence="9">
    <location>
        <begin position="1262"/>
        <end position="1290"/>
    </location>
</feature>
<feature type="region of interest" description="Disordered" evidence="8">
    <location>
        <begin position="876"/>
        <end position="1015"/>
    </location>
</feature>
<dbReference type="Proteomes" id="UP000007110">
    <property type="component" value="Unassembled WGS sequence"/>
</dbReference>
<dbReference type="PANTHER" id="PTHR24406">
    <property type="entry name" value="TRANSCRIPTIONAL REPRESSOR CTCFL-RELATED"/>
    <property type="match status" value="1"/>
</dbReference>
<name>A0A7M7HH46_STRPU</name>
<dbReference type="GeneID" id="582550"/>
<dbReference type="EnsemblMetazoa" id="XM_011669965">
    <property type="protein sequence ID" value="XP_011668267"/>
    <property type="gene ID" value="LOC582550"/>
</dbReference>
<organism evidence="11 12">
    <name type="scientific">Strongylocentrotus purpuratus</name>
    <name type="common">Purple sea urchin</name>
    <dbReference type="NCBI Taxonomy" id="7668"/>
    <lineage>
        <taxon>Eukaryota</taxon>
        <taxon>Metazoa</taxon>
        <taxon>Echinodermata</taxon>
        <taxon>Eleutherozoa</taxon>
        <taxon>Echinozoa</taxon>
        <taxon>Echinoidea</taxon>
        <taxon>Euechinoidea</taxon>
        <taxon>Echinacea</taxon>
        <taxon>Camarodonta</taxon>
        <taxon>Echinidea</taxon>
        <taxon>Strongylocentrotidae</taxon>
        <taxon>Strongylocentrotus</taxon>
    </lineage>
</organism>
<dbReference type="GO" id="GO:0043035">
    <property type="term" value="F:chromatin insulator sequence binding"/>
    <property type="evidence" value="ECO:0000318"/>
    <property type="project" value="GO_Central"/>
</dbReference>
<feature type="region of interest" description="Disordered" evidence="8">
    <location>
        <begin position="78"/>
        <end position="100"/>
    </location>
</feature>
<feature type="region of interest" description="Disordered" evidence="8">
    <location>
        <begin position="1082"/>
        <end position="1135"/>
    </location>
</feature>
<feature type="compositionally biased region" description="Basic and acidic residues" evidence="8">
    <location>
        <begin position="1004"/>
        <end position="1013"/>
    </location>
</feature>
<dbReference type="InterPro" id="IPR046341">
    <property type="entry name" value="SET_dom_sf"/>
</dbReference>
<feature type="domain" description="C2H2-type" evidence="9">
    <location>
        <begin position="1291"/>
        <end position="1318"/>
    </location>
</feature>
<dbReference type="Gene3D" id="3.30.160.60">
    <property type="entry name" value="Classic Zinc Finger"/>
    <property type="match status" value="7"/>
</dbReference>
<evidence type="ECO:0000256" key="2">
    <source>
        <dbReference type="ARBA" id="ARBA00022723"/>
    </source>
</evidence>
<evidence type="ECO:0000256" key="8">
    <source>
        <dbReference type="SAM" id="MobiDB-lite"/>
    </source>
</evidence>
<dbReference type="PROSITE" id="PS50280">
    <property type="entry name" value="SET"/>
    <property type="match status" value="1"/>
</dbReference>
<feature type="domain" description="C2H2-type" evidence="9">
    <location>
        <begin position="1049"/>
        <end position="1072"/>
    </location>
</feature>
<feature type="compositionally biased region" description="Low complexity" evidence="8">
    <location>
        <begin position="131"/>
        <end position="143"/>
    </location>
</feature>
<feature type="domain" description="C2H2-type" evidence="9">
    <location>
        <begin position="1319"/>
        <end position="1346"/>
    </location>
</feature>
<feature type="compositionally biased region" description="Polar residues" evidence="8">
    <location>
        <begin position="168"/>
        <end position="210"/>
    </location>
</feature>
<protein>
    <submittedName>
        <fullName evidence="11">Uncharacterized protein</fullName>
    </submittedName>
</protein>